<protein>
    <recommendedName>
        <fullName evidence="3 7">Mannitol-1-phosphate 5-dehydrogenase</fullName>
        <ecNumber evidence="2 7">1.1.1.17</ecNumber>
    </recommendedName>
</protein>
<dbReference type="PANTHER" id="PTHR30524:SF0">
    <property type="entry name" value="ALTRONATE OXIDOREDUCTASE-RELATED"/>
    <property type="match status" value="1"/>
</dbReference>
<reference evidence="10 11" key="1">
    <citation type="journal article" date="2015" name="Genome Announc.">
        <title>Expanding the biotechnology potential of lactobacilli through comparative genomics of 213 strains and associated genera.</title>
        <authorList>
            <person name="Sun Z."/>
            <person name="Harris H.M."/>
            <person name="McCann A."/>
            <person name="Guo C."/>
            <person name="Argimon S."/>
            <person name="Zhang W."/>
            <person name="Yang X."/>
            <person name="Jeffery I.B."/>
            <person name="Cooney J.C."/>
            <person name="Kagawa T.F."/>
            <person name="Liu W."/>
            <person name="Song Y."/>
            <person name="Salvetti E."/>
            <person name="Wrobel A."/>
            <person name="Rasinkangas P."/>
            <person name="Parkhill J."/>
            <person name="Rea M.C."/>
            <person name="O'Sullivan O."/>
            <person name="Ritari J."/>
            <person name="Douillard F.P."/>
            <person name="Paul Ross R."/>
            <person name="Yang R."/>
            <person name="Briner A.E."/>
            <person name="Felis G.E."/>
            <person name="de Vos W.M."/>
            <person name="Barrangou R."/>
            <person name="Klaenhammer T.R."/>
            <person name="Caufield P.W."/>
            <person name="Cui Y."/>
            <person name="Zhang H."/>
            <person name="O'Toole P.W."/>
        </authorList>
    </citation>
    <scope>NUCLEOTIDE SEQUENCE [LARGE SCALE GENOMIC DNA]</scope>
    <source>
        <strain evidence="10 11">DSM 20003</strain>
    </source>
</reference>
<keyword evidence="5 7" id="KW-0520">NAD</keyword>
<dbReference type="InterPro" id="IPR023028">
    <property type="entry name" value="Mannitol_1_phos_5_DH"/>
</dbReference>
<dbReference type="InterPro" id="IPR036291">
    <property type="entry name" value="NAD(P)-bd_dom_sf"/>
</dbReference>
<dbReference type="SUPFAM" id="SSF51735">
    <property type="entry name" value="NAD(P)-binding Rossmann-fold domains"/>
    <property type="match status" value="1"/>
</dbReference>
<dbReference type="InterPro" id="IPR013118">
    <property type="entry name" value="Mannitol_DH_C"/>
</dbReference>
<dbReference type="Proteomes" id="UP000051461">
    <property type="component" value="Unassembled WGS sequence"/>
</dbReference>
<comment type="caution">
    <text evidence="10">The sequence shown here is derived from an EMBL/GenBank/DDBJ whole genome shotgun (WGS) entry which is preliminary data.</text>
</comment>
<comment type="catalytic activity">
    <reaction evidence="6 7">
        <text>D-mannitol 1-phosphate + NAD(+) = beta-D-fructose 6-phosphate + NADH + H(+)</text>
        <dbReference type="Rhea" id="RHEA:19661"/>
        <dbReference type="ChEBI" id="CHEBI:15378"/>
        <dbReference type="ChEBI" id="CHEBI:57540"/>
        <dbReference type="ChEBI" id="CHEBI:57634"/>
        <dbReference type="ChEBI" id="CHEBI:57945"/>
        <dbReference type="ChEBI" id="CHEBI:61381"/>
        <dbReference type="EC" id="1.1.1.17"/>
    </reaction>
</comment>
<proteinExistence type="inferred from homology"/>
<dbReference type="PATRIC" id="fig|1423726.3.peg.1277"/>
<dbReference type="STRING" id="1423726.FC07_GL001230"/>
<evidence type="ECO:0000313" key="11">
    <source>
        <dbReference type="Proteomes" id="UP000051461"/>
    </source>
</evidence>
<dbReference type="GO" id="GO:0019592">
    <property type="term" value="P:mannitol catabolic process"/>
    <property type="evidence" value="ECO:0007669"/>
    <property type="project" value="TreeGrafter"/>
</dbReference>
<dbReference type="AlphaFoldDB" id="A0A0R1GPN6"/>
<dbReference type="RefSeq" id="WP_057905402.1">
    <property type="nucleotide sequence ID" value="NZ_AZDA01000117.1"/>
</dbReference>
<comment type="similarity">
    <text evidence="1 7">Belongs to the mannitol dehydrogenase family.</text>
</comment>
<dbReference type="SUPFAM" id="SSF48179">
    <property type="entry name" value="6-phosphogluconate dehydrogenase C-terminal domain-like"/>
    <property type="match status" value="1"/>
</dbReference>
<dbReference type="EMBL" id="AZDA01000117">
    <property type="protein sequence ID" value="KRK33306.1"/>
    <property type="molecule type" value="Genomic_DNA"/>
</dbReference>
<evidence type="ECO:0000256" key="1">
    <source>
        <dbReference type="ARBA" id="ARBA00006541"/>
    </source>
</evidence>
<dbReference type="OrthoDB" id="9768714at2"/>
<evidence type="ECO:0000256" key="7">
    <source>
        <dbReference type="HAMAP-Rule" id="MF_00196"/>
    </source>
</evidence>
<dbReference type="PANTHER" id="PTHR30524">
    <property type="entry name" value="MANNITOL-1-PHOSPHATE 5-DEHYDROGENASE"/>
    <property type="match status" value="1"/>
</dbReference>
<organism evidence="10 11">
    <name type="scientific">Loigolactobacillus bifermentans DSM 20003</name>
    <dbReference type="NCBI Taxonomy" id="1423726"/>
    <lineage>
        <taxon>Bacteria</taxon>
        <taxon>Bacillati</taxon>
        <taxon>Bacillota</taxon>
        <taxon>Bacilli</taxon>
        <taxon>Lactobacillales</taxon>
        <taxon>Lactobacillaceae</taxon>
        <taxon>Loigolactobacillus</taxon>
    </lineage>
</organism>
<evidence type="ECO:0000259" key="8">
    <source>
        <dbReference type="Pfam" id="PF01232"/>
    </source>
</evidence>
<evidence type="ECO:0000259" key="9">
    <source>
        <dbReference type="Pfam" id="PF08125"/>
    </source>
</evidence>
<dbReference type="InterPro" id="IPR013328">
    <property type="entry name" value="6PGD_dom2"/>
</dbReference>
<evidence type="ECO:0000256" key="2">
    <source>
        <dbReference type="ARBA" id="ARBA00012939"/>
    </source>
</evidence>
<dbReference type="InterPro" id="IPR013131">
    <property type="entry name" value="Mannitol_DH_N"/>
</dbReference>
<dbReference type="HAMAP" id="MF_00196">
    <property type="entry name" value="Mannitol_dehydrog"/>
    <property type="match status" value="1"/>
</dbReference>
<dbReference type="EC" id="1.1.1.17" evidence="2 7"/>
<feature type="binding site" evidence="7">
    <location>
        <begin position="3"/>
        <end position="14"/>
    </location>
    <ligand>
        <name>NAD(+)</name>
        <dbReference type="ChEBI" id="CHEBI:57540"/>
    </ligand>
</feature>
<accession>A0A0R1GPN6</accession>
<dbReference type="InterPro" id="IPR008927">
    <property type="entry name" value="6-PGluconate_DH-like_C_sf"/>
</dbReference>
<dbReference type="Pfam" id="PF08125">
    <property type="entry name" value="Mannitol_dh_C"/>
    <property type="match status" value="1"/>
</dbReference>
<dbReference type="Pfam" id="PF01232">
    <property type="entry name" value="Mannitol_dh"/>
    <property type="match status" value="1"/>
</dbReference>
<dbReference type="Gene3D" id="3.40.50.720">
    <property type="entry name" value="NAD(P)-binding Rossmann-like Domain"/>
    <property type="match status" value="1"/>
</dbReference>
<evidence type="ECO:0000256" key="4">
    <source>
        <dbReference type="ARBA" id="ARBA00023002"/>
    </source>
</evidence>
<evidence type="ECO:0000313" key="10">
    <source>
        <dbReference type="EMBL" id="KRK33306.1"/>
    </source>
</evidence>
<evidence type="ECO:0000256" key="3">
    <source>
        <dbReference type="ARBA" id="ARBA00016219"/>
    </source>
</evidence>
<keyword evidence="11" id="KW-1185">Reference proteome</keyword>
<gene>
    <name evidence="7" type="primary">mtlD</name>
    <name evidence="10" type="ORF">FC07_GL001230</name>
</gene>
<feature type="domain" description="Mannitol dehydrogenase N-terminal" evidence="8">
    <location>
        <begin position="1"/>
        <end position="187"/>
    </location>
</feature>
<feature type="domain" description="Mannitol dehydrogenase C-terminal" evidence="9">
    <location>
        <begin position="203"/>
        <end position="378"/>
    </location>
</feature>
<name>A0A0R1GPN6_9LACO</name>
<dbReference type="GO" id="GO:0005829">
    <property type="term" value="C:cytosol"/>
    <property type="evidence" value="ECO:0007669"/>
    <property type="project" value="TreeGrafter"/>
</dbReference>
<evidence type="ECO:0000256" key="6">
    <source>
        <dbReference type="ARBA" id="ARBA00048615"/>
    </source>
</evidence>
<dbReference type="Gene3D" id="1.10.1040.10">
    <property type="entry name" value="N-(1-d-carboxylethyl)-l-norvaline Dehydrogenase, domain 2"/>
    <property type="match status" value="1"/>
</dbReference>
<sequence length="390" mass="43462">MQAVHFGAGNIGRGFIGYVLHENGFQLNYVDTNTAIIQQLNTDHSYQIELLDTDHTRLTVDRVQAFNSLTEQDQIIAQIVAATLISTSVGAKNLGRIAPVLKTGLLQRCQLKKSVNILANENIVNASSLLKQAVYALATTAEQALLDQYCYFVNTAIDRQSLSLTDHERQIALVEPYYEWVIAEDQMDPATSFNLNGVRLVDDLTPYIERKLYLVNASHAAYAYLGALAGYSTVQEAIQDEKIHQIVSQFMAENKQYFRQHYGLSDQELTQFIEKTAKRQQNPRLADDVRRVGRDPIRKLSAHDRLAGPVQALSNLGLPHVAGQCALAAGYCFNNSEDTEAVALQTQIKAQGITATVQKISEFDDELTQAVVDRYTLFQEHPEQAMKVGD</sequence>
<evidence type="ECO:0000256" key="5">
    <source>
        <dbReference type="ARBA" id="ARBA00023027"/>
    </source>
</evidence>
<dbReference type="GO" id="GO:0008926">
    <property type="term" value="F:mannitol-1-phosphate 5-dehydrogenase activity"/>
    <property type="evidence" value="ECO:0007669"/>
    <property type="project" value="UniProtKB-UniRule"/>
</dbReference>
<keyword evidence="4 7" id="KW-0560">Oxidoreductase</keyword>